<proteinExistence type="predicted"/>
<evidence type="ECO:0000256" key="2">
    <source>
        <dbReference type="SAM" id="MobiDB-lite"/>
    </source>
</evidence>
<accession>A0A553HVM9</accession>
<dbReference type="InterPro" id="IPR025207">
    <property type="entry name" value="Sim4_Fta4"/>
</dbReference>
<dbReference type="Proteomes" id="UP000319160">
    <property type="component" value="Unassembled WGS sequence"/>
</dbReference>
<evidence type="ECO:0008006" key="5">
    <source>
        <dbReference type="Google" id="ProtNLM"/>
    </source>
</evidence>
<keyword evidence="4" id="KW-1185">Reference proteome</keyword>
<protein>
    <recommendedName>
        <fullName evidence="5">Kinetochore protein fta4</fullName>
    </recommendedName>
</protein>
<gene>
    <name evidence="3" type="ORF">FHL15_007101</name>
</gene>
<comment type="caution">
    <text evidence="3">The sequence shown here is derived from an EMBL/GenBank/DDBJ whole genome shotgun (WGS) entry which is preliminary data.</text>
</comment>
<evidence type="ECO:0000256" key="1">
    <source>
        <dbReference type="SAM" id="Coils"/>
    </source>
</evidence>
<dbReference type="EMBL" id="VFLP01000040">
    <property type="protein sequence ID" value="TRX92004.1"/>
    <property type="molecule type" value="Genomic_DNA"/>
</dbReference>
<evidence type="ECO:0000313" key="4">
    <source>
        <dbReference type="Proteomes" id="UP000319160"/>
    </source>
</evidence>
<evidence type="ECO:0000313" key="3">
    <source>
        <dbReference type="EMBL" id="TRX92004.1"/>
    </source>
</evidence>
<dbReference type="STRING" id="2512241.A0A553HVM9"/>
<sequence length="267" mass="29630">MTPPTIIAHKSTFLATQTLHLSQALAPSPTWHAANERAEDGLSARVVDDALYRLNHVLTQHSRRVYAPQASRLVAEQIEGLFYAETQRVLRGSEDSGDGEDVDVEREQLRVGADFTTDEAISALPPTWDVHKPQEATSHPLEARRYAELSSTLTTLSTKRQEARERVARLRRMAALLAPFESSSPSENADPSQTAISSVQENLITRNGEIERELERMRLLLARVAGRVAQLPNRKSASGAMGDDEGQDSTDLDSLEREKVDNLIDRL</sequence>
<dbReference type="Pfam" id="PF13093">
    <property type="entry name" value="FTA4"/>
    <property type="match status" value="1"/>
</dbReference>
<reference evidence="4" key="1">
    <citation type="submission" date="2019-06" db="EMBL/GenBank/DDBJ databases">
        <title>Draft genome sequence of the griseofulvin-producing fungus Xylaria cubensis strain G536.</title>
        <authorList>
            <person name="Mead M.E."/>
            <person name="Raja H.A."/>
            <person name="Steenwyk J.L."/>
            <person name="Knowles S.L."/>
            <person name="Oberlies N.H."/>
            <person name="Rokas A."/>
        </authorList>
    </citation>
    <scope>NUCLEOTIDE SEQUENCE [LARGE SCALE GENOMIC DNA]</scope>
    <source>
        <strain evidence="4">G536</strain>
    </source>
</reference>
<feature type="region of interest" description="Disordered" evidence="2">
    <location>
        <begin position="232"/>
        <end position="267"/>
    </location>
</feature>
<feature type="compositionally biased region" description="Acidic residues" evidence="2">
    <location>
        <begin position="242"/>
        <end position="253"/>
    </location>
</feature>
<feature type="compositionally biased region" description="Basic and acidic residues" evidence="2">
    <location>
        <begin position="254"/>
        <end position="267"/>
    </location>
</feature>
<feature type="coiled-coil region" evidence="1">
    <location>
        <begin position="146"/>
        <end position="173"/>
    </location>
</feature>
<name>A0A553HVM9_9PEZI</name>
<organism evidence="3 4">
    <name type="scientific">Xylaria flabelliformis</name>
    <dbReference type="NCBI Taxonomy" id="2512241"/>
    <lineage>
        <taxon>Eukaryota</taxon>
        <taxon>Fungi</taxon>
        <taxon>Dikarya</taxon>
        <taxon>Ascomycota</taxon>
        <taxon>Pezizomycotina</taxon>
        <taxon>Sordariomycetes</taxon>
        <taxon>Xylariomycetidae</taxon>
        <taxon>Xylariales</taxon>
        <taxon>Xylariaceae</taxon>
        <taxon>Xylaria</taxon>
    </lineage>
</organism>
<keyword evidence="1" id="KW-0175">Coiled coil</keyword>
<dbReference type="GO" id="GO:0031511">
    <property type="term" value="C:Mis6-Sim4 complex"/>
    <property type="evidence" value="ECO:0007669"/>
    <property type="project" value="InterPro"/>
</dbReference>
<dbReference type="PANTHER" id="PTHR42040:SF1">
    <property type="entry name" value="INNER KINETOCHORE SUBUNIT FTA4"/>
    <property type="match status" value="1"/>
</dbReference>
<dbReference type="PANTHER" id="PTHR42040">
    <property type="entry name" value="INNER KINETOCHORE SUBUNIT FTA4"/>
    <property type="match status" value="1"/>
</dbReference>
<dbReference type="OrthoDB" id="21214at2759"/>
<dbReference type="AlphaFoldDB" id="A0A553HVM9"/>